<dbReference type="InterPro" id="IPR023296">
    <property type="entry name" value="Glyco_hydro_beta-prop_sf"/>
</dbReference>
<evidence type="ECO:0000313" key="10">
    <source>
        <dbReference type="EMBL" id="CRK29857.1"/>
    </source>
</evidence>
<feature type="site" description="Important for catalytic activity, responsible for pKa modulation of the active site Glu and correct orientation of both the proton donor and substrate" evidence="5">
    <location>
        <position position="128"/>
    </location>
</feature>
<evidence type="ECO:0000256" key="3">
    <source>
        <dbReference type="ARBA" id="ARBA00023295"/>
    </source>
</evidence>
<dbReference type="GO" id="GO:0005975">
    <property type="term" value="P:carbohydrate metabolic process"/>
    <property type="evidence" value="ECO:0007669"/>
    <property type="project" value="InterPro"/>
</dbReference>
<feature type="compositionally biased region" description="Low complexity" evidence="6">
    <location>
        <begin position="712"/>
        <end position="731"/>
    </location>
</feature>
<dbReference type="InterPro" id="IPR041542">
    <property type="entry name" value="GH43_C2"/>
</dbReference>
<organism evidence="10 11">
    <name type="scientific">Verticillium longisporum</name>
    <name type="common">Verticillium dahliae var. longisporum</name>
    <dbReference type="NCBI Taxonomy" id="100787"/>
    <lineage>
        <taxon>Eukaryota</taxon>
        <taxon>Fungi</taxon>
        <taxon>Dikarya</taxon>
        <taxon>Ascomycota</taxon>
        <taxon>Pezizomycotina</taxon>
        <taxon>Sordariomycetes</taxon>
        <taxon>Hypocreomycetidae</taxon>
        <taxon>Glomerellales</taxon>
        <taxon>Plectosphaerellaceae</taxon>
        <taxon>Verticillium</taxon>
    </lineage>
</organism>
<dbReference type="PANTHER" id="PTHR42812:SF12">
    <property type="entry name" value="BETA-XYLOSIDASE-RELATED"/>
    <property type="match status" value="1"/>
</dbReference>
<evidence type="ECO:0008006" key="12">
    <source>
        <dbReference type="Google" id="ProtNLM"/>
    </source>
</evidence>
<dbReference type="InterPro" id="IPR006068">
    <property type="entry name" value="ATPase_P-typ_cation-transptr_C"/>
</dbReference>
<feature type="region of interest" description="Disordered" evidence="6">
    <location>
        <begin position="709"/>
        <end position="751"/>
    </location>
</feature>
<protein>
    <recommendedName>
        <fullName evidence="12">Beta-xylosidase C-terminal Concanavalin A-like domain-containing protein</fullName>
    </recommendedName>
</protein>
<feature type="transmembrane region" description="Helical" evidence="7">
    <location>
        <begin position="613"/>
        <end position="633"/>
    </location>
</feature>
<feature type="active site" description="Proton acceptor" evidence="4">
    <location>
        <position position="15"/>
    </location>
</feature>
<feature type="domain" description="Beta-xylosidase C-terminal Concanavalin A-like" evidence="9">
    <location>
        <begin position="328"/>
        <end position="526"/>
    </location>
</feature>
<keyword evidence="7" id="KW-0472">Membrane</keyword>
<name>A0A0G4M6Q1_VERLO</name>
<keyword evidence="7" id="KW-1133">Transmembrane helix</keyword>
<dbReference type="Gene3D" id="2.115.10.20">
    <property type="entry name" value="Glycosyl hydrolase domain, family 43"/>
    <property type="match status" value="1"/>
</dbReference>
<dbReference type="Pfam" id="PF04616">
    <property type="entry name" value="Glyco_hydro_43"/>
    <property type="match status" value="1"/>
</dbReference>
<feature type="transmembrane region" description="Helical" evidence="7">
    <location>
        <begin position="645"/>
        <end position="665"/>
    </location>
</feature>
<evidence type="ECO:0000259" key="9">
    <source>
        <dbReference type="Pfam" id="PF17851"/>
    </source>
</evidence>
<evidence type="ECO:0000256" key="6">
    <source>
        <dbReference type="SAM" id="MobiDB-lite"/>
    </source>
</evidence>
<keyword evidence="3" id="KW-0326">Glycosidase</keyword>
<dbReference type="Gene3D" id="2.60.120.200">
    <property type="match status" value="1"/>
</dbReference>
<keyword evidence="2" id="KW-0378">Hydrolase</keyword>
<evidence type="ECO:0000256" key="1">
    <source>
        <dbReference type="ARBA" id="ARBA00009865"/>
    </source>
</evidence>
<comment type="similarity">
    <text evidence="1">Belongs to the glycosyl hydrolase 43 family.</text>
</comment>
<reference evidence="11" key="1">
    <citation type="submission" date="2015-05" db="EMBL/GenBank/DDBJ databases">
        <authorList>
            <person name="Fogelqvist Johan"/>
        </authorList>
    </citation>
    <scope>NUCLEOTIDE SEQUENCE [LARGE SCALE GENOMIC DNA]</scope>
</reference>
<dbReference type="Proteomes" id="UP000045706">
    <property type="component" value="Unassembled WGS sequence"/>
</dbReference>
<evidence type="ECO:0000256" key="4">
    <source>
        <dbReference type="PIRSR" id="PIRSR606710-1"/>
    </source>
</evidence>
<dbReference type="CDD" id="cd09000">
    <property type="entry name" value="GH43_SXA-like"/>
    <property type="match status" value="1"/>
</dbReference>
<dbReference type="InterPro" id="IPR006710">
    <property type="entry name" value="Glyco_hydro_43"/>
</dbReference>
<keyword evidence="7" id="KW-0812">Transmembrane</keyword>
<proteinExistence type="inferred from homology"/>
<evidence type="ECO:0000256" key="7">
    <source>
        <dbReference type="SAM" id="Phobius"/>
    </source>
</evidence>
<dbReference type="GO" id="GO:0004553">
    <property type="term" value="F:hydrolase activity, hydrolyzing O-glycosyl compounds"/>
    <property type="evidence" value="ECO:0007669"/>
    <property type="project" value="InterPro"/>
</dbReference>
<evidence type="ECO:0000256" key="5">
    <source>
        <dbReference type="PIRSR" id="PIRSR606710-2"/>
    </source>
</evidence>
<evidence type="ECO:0000259" key="8">
    <source>
        <dbReference type="Pfam" id="PF00689"/>
    </source>
</evidence>
<dbReference type="InterPro" id="IPR013320">
    <property type="entry name" value="ConA-like_dom_sf"/>
</dbReference>
<feature type="compositionally biased region" description="Basic and acidic residues" evidence="6">
    <location>
        <begin position="741"/>
        <end position="751"/>
    </location>
</feature>
<dbReference type="PANTHER" id="PTHR42812">
    <property type="entry name" value="BETA-XYLOSIDASE"/>
    <property type="match status" value="1"/>
</dbReference>
<dbReference type="AlphaFoldDB" id="A0A0G4M6Q1"/>
<evidence type="ECO:0000256" key="2">
    <source>
        <dbReference type="ARBA" id="ARBA00022801"/>
    </source>
</evidence>
<dbReference type="Pfam" id="PF00689">
    <property type="entry name" value="Cation_ATPase_C"/>
    <property type="match status" value="1"/>
</dbReference>
<dbReference type="Pfam" id="PF17851">
    <property type="entry name" value="GH43_C2"/>
    <property type="match status" value="1"/>
</dbReference>
<dbReference type="InterPro" id="IPR023298">
    <property type="entry name" value="ATPase_P-typ_TM_dom_sf"/>
</dbReference>
<dbReference type="Gene3D" id="1.20.1110.10">
    <property type="entry name" value="Calcium-transporting ATPase, transmembrane domain"/>
    <property type="match status" value="1"/>
</dbReference>
<sequence>MPTVRNPILPGFNPDPSILRVGDDYYIATSTFEWYPGVQIHHSKDLANWDLIIRPLNRKSQLDMRGDPDSCGVWAPCLTHDGEKFWLVFTDVKRKDGSFKDAHNYIVSAPSIEGPWSDPVHANSSGFDPSLFHDDDGKKWFVNMLWDHRRRPLLFAGIALQEFDPKVGKLVGPKKNIYTGTDLKLVEGPHLYKRNGWYYLLTAEGGTAYEHACTLARSRDIWGPYETHPQKHILTSKDAPFAAIQRAGHGDIVETPEGKTYLVHLGGRPTTQNRRCVLGRETNIQEAYWGDDDWLYVKNGPVPSLHVEVPGIRDDAAYWAEQQYTFEKGLHKDLQWLRTPETDRIFSTDDGKLTLIGRETIGSWFEQALVARRQTHFSYDAETTVDFKPTDERQFAGLTAYYCRFNFFYLTVTAHSDGQRELLIMSSESSYPDGNLNTPFIEPVQIPNEGKVKLALTIRGPALQFFYALEGQELKAIGPVLDASIVSDECGGHQAHGSFTGAFVGVACSDLNGTAEKAVFEYFTYRPVQHESDRFCIVIWGANDGNLGSECNKSFSDECIPVFRARACVFAELTWMILLSAWEFKSLRRSMFRLNPDDESRFPLFKDLWSNRFLFWAVIIGGISVFPVVYIPYVNHNLFKHTGITWEWGVAVAFTILFVFGIEAWKFVKRTFGLLESGAVVRGSFNQGEESTGTGMRRTMTMSSFKEWASFSRSNTQGRRSRSQSRSGPRRATSDISGSAQHDEARVEQKV</sequence>
<dbReference type="SUPFAM" id="SSF75005">
    <property type="entry name" value="Arabinanase/levansucrase/invertase"/>
    <property type="match status" value="1"/>
</dbReference>
<feature type="domain" description="Cation-transporting P-type ATPase C-terminal" evidence="8">
    <location>
        <begin position="547"/>
        <end position="667"/>
    </location>
</feature>
<evidence type="ECO:0000313" key="11">
    <source>
        <dbReference type="Proteomes" id="UP000045706"/>
    </source>
</evidence>
<dbReference type="InterPro" id="IPR051795">
    <property type="entry name" value="Glycosyl_Hydrlase_43"/>
</dbReference>
<accession>A0A0G4M6Q1</accession>
<gene>
    <name evidence="10" type="ORF">BN1723_014288</name>
</gene>
<feature type="transmembrane region" description="Helical" evidence="7">
    <location>
        <begin position="563"/>
        <end position="584"/>
    </location>
</feature>
<dbReference type="SUPFAM" id="SSF81665">
    <property type="entry name" value="Calcium ATPase, transmembrane domain M"/>
    <property type="match status" value="1"/>
</dbReference>
<feature type="active site" description="Proton donor" evidence="4">
    <location>
        <position position="187"/>
    </location>
</feature>
<dbReference type="EMBL" id="CVQI01022225">
    <property type="protein sequence ID" value="CRK29857.1"/>
    <property type="molecule type" value="Genomic_DNA"/>
</dbReference>
<dbReference type="SUPFAM" id="SSF49899">
    <property type="entry name" value="Concanavalin A-like lectins/glucanases"/>
    <property type="match status" value="1"/>
</dbReference>